<dbReference type="GeneTree" id="ENSGT00390000008748"/>
<proteinExistence type="predicted"/>
<dbReference type="Proteomes" id="UP000694397">
    <property type="component" value="Chromosome 17"/>
</dbReference>
<dbReference type="Ensembl" id="ENSSFOT00015034675.2">
    <property type="protein sequence ID" value="ENSSFOP00015034297.2"/>
    <property type="gene ID" value="ENSSFOG00015021860.2"/>
</dbReference>
<feature type="compositionally biased region" description="Polar residues" evidence="1">
    <location>
        <begin position="490"/>
        <end position="499"/>
    </location>
</feature>
<sequence>MSVIPVGERSADPSGVETYDSGDDWEIGVGDLIIDLDADLEKDRQKLEMNRLGSAKGSTKEYEGMGSACANAATSAAASDGLAFASAQPSVPQGSGGAREGGRGKVKRSKTPRDASKSASPSAPYGAPETCAGASQDAQGRSVEALATMNPAPGQAVGGARASGEQCARGKEEKSGRTQSRSAKRERDGGSRAKRERQDAAHASWQLGNVYAPGSKGSPCGSGDGGGAGDTAKNGVDCGVMDSAGVGKRSDDDTAAAPAKRPKADKADSMFTVPVSLPPASQAPTPYVHLYPPISSPSEQLLVRTRSIGTNTREVGNGTDPALLGPCEPGTTVNLEGIVWHETEEGVLVVNVTWRKRTYVGTLLDCTKHDWAPPRFCESPSSDFEMRGGRGRGKRMRLAIPSLPDIEPGFSKVRGLPHKNRGGSVHGKGRRASLNLIGSCRIPPFFTVEEIKSTSMISGKRKNKPPADLDLNLVSEDVKSGKRIRAKSRSAPSTPQGKSDPSFIDQGCSSPTLIDCPHPNCNKKYKHINGLRYHQTHAHLDLDRKLDFEVEGEARISDCEESLSNITLDCPESTESPVKTSSLFKLTTLGMPRNRKVPLNNDHAPATNAKVRRNSGTKEGLDDLSNLPIISNMTVLLENCLVTDRSSSTEMPKLEAEGLIDKKGMCDKSKKANGKVDKCSSKSKITRPIAPAPPPPKLIAISTATFTSNTAGTIPHQTSPPAVVGHIANKSPLLKPIRPKSSSGEPNLVNSTLVTGKDNRRKEKRRFKDRDCKEGRSPKSEHKLLKTDLAKGMGKEFPVSLLKEHLSKQDSTNGMSESQESRMASIRAEADKVYTFTDNAPSPSIGTSSRLDGGTLSNGDGNTTKTNSPAYSDISDAADDGGGDSRSEGTRTKGSLASDASSNKDSHTKGFQTTATQEAMGKEAQSPYYHGYDPYYLSGYLQSGQPNNSFSNVSSLNDASPRKEDVKEDGVEKESDEYVEGKKNDVVNSSSQSQLQLAMMQTQTALAQSLYYGQYTRGLYVDQKLLMLSNTYRPPYEKFYDEPQFGEQKATQLNQEAEAKEQSKEETNPKMVSSSVASKATDSVKSCCPKPGLTEELGEKHIPVSQHQQGKPALVSEMNSQHNAKDGAEMKLAMDSVKQTVLDQKLSFTHDPEAHSWYHPYQSKNVEQQNQDKSGEELGPDKAKERDGPLGPSTRPELEPGELQQQDSLAGCTEDHEKLDDREAAGSAFGDTGGARVAVSSPVSPHQSYMQYQHAYSYLQMCDPSSSAYRVMSPALMQSYPGFHYPLYGKTAGRDESEVAPSGRGASGKSQCESVALELLQHHKLPFHAQSPTPGERESPKRERALERERDHAPFARHLHTHHHTHLGVGYPLIPGQYDHYQALGASGLTSAAVVSSQQVAAQTSAAGNDGKI</sequence>
<dbReference type="InterPro" id="IPR013087">
    <property type="entry name" value="Znf_C2H2_type"/>
</dbReference>
<feature type="domain" description="C2H2-type" evidence="2">
    <location>
        <begin position="516"/>
        <end position="539"/>
    </location>
</feature>
<feature type="compositionally biased region" description="Polar residues" evidence="1">
    <location>
        <begin position="740"/>
        <end position="754"/>
    </location>
</feature>
<feature type="compositionally biased region" description="Basic and acidic residues" evidence="1">
    <location>
        <begin position="1335"/>
        <end position="1348"/>
    </location>
</feature>
<feature type="region of interest" description="Disordered" evidence="1">
    <location>
        <begin position="244"/>
        <end position="267"/>
    </location>
</feature>
<feature type="compositionally biased region" description="Basic and acidic residues" evidence="1">
    <location>
        <begin position="1057"/>
        <end position="1068"/>
    </location>
</feature>
<protein>
    <submittedName>
        <fullName evidence="3">Zinc finger protein 608</fullName>
    </submittedName>
</protein>
<evidence type="ECO:0000313" key="4">
    <source>
        <dbReference type="Proteomes" id="UP000694397"/>
    </source>
</evidence>
<feature type="compositionally biased region" description="Basic and acidic residues" evidence="1">
    <location>
        <begin position="757"/>
        <end position="789"/>
    </location>
</feature>
<evidence type="ECO:0000256" key="1">
    <source>
        <dbReference type="SAM" id="MobiDB-lite"/>
    </source>
</evidence>
<feature type="region of interest" description="Disordered" evidence="1">
    <location>
        <begin position="480"/>
        <end position="504"/>
    </location>
</feature>
<feature type="region of interest" description="Disordered" evidence="1">
    <location>
        <begin position="948"/>
        <end position="987"/>
    </location>
</feature>
<keyword evidence="4" id="KW-1185">Reference proteome</keyword>
<feature type="compositionally biased region" description="Polar residues" evidence="1">
    <location>
        <begin position="836"/>
        <end position="867"/>
    </location>
</feature>
<feature type="compositionally biased region" description="Basic and acidic residues" evidence="1">
    <location>
        <begin position="960"/>
        <end position="973"/>
    </location>
</feature>
<dbReference type="PANTHER" id="PTHR21564:SF4">
    <property type="entry name" value="ZINC FINGER PROTEIN 608"/>
    <property type="match status" value="1"/>
</dbReference>
<feature type="region of interest" description="Disordered" evidence="1">
    <location>
        <begin position="834"/>
        <end position="910"/>
    </location>
</feature>
<reference evidence="3 4" key="1">
    <citation type="submission" date="2019-04" db="EMBL/GenBank/DDBJ databases">
        <authorList>
            <consortium name="Wellcome Sanger Institute Data Sharing"/>
        </authorList>
    </citation>
    <scope>NUCLEOTIDE SEQUENCE [LARGE SCALE GENOMIC DNA]</scope>
</reference>
<feature type="compositionally biased region" description="Polar residues" evidence="1">
    <location>
        <begin position="892"/>
        <end position="901"/>
    </location>
</feature>
<dbReference type="OrthoDB" id="5863628at2759"/>
<evidence type="ECO:0000313" key="3">
    <source>
        <dbReference type="Ensembl" id="ENSSFOP00015034297.2"/>
    </source>
</evidence>
<feature type="compositionally biased region" description="Basic and acidic residues" evidence="1">
    <location>
        <begin position="183"/>
        <end position="200"/>
    </location>
</feature>
<dbReference type="PROSITE" id="PS00028">
    <property type="entry name" value="ZINC_FINGER_C2H2_1"/>
    <property type="match status" value="1"/>
</dbReference>
<feature type="region of interest" description="Disordered" evidence="1">
    <location>
        <begin position="1"/>
        <end position="22"/>
    </location>
</feature>
<feature type="compositionally biased region" description="Basic and acidic residues" evidence="1">
    <location>
        <begin position="1173"/>
        <end position="1188"/>
    </location>
</feature>
<feature type="compositionally biased region" description="Basic residues" evidence="1">
    <location>
        <begin position="415"/>
        <end position="428"/>
    </location>
</feature>
<feature type="region of interest" description="Disordered" evidence="1">
    <location>
        <begin position="670"/>
        <end position="696"/>
    </location>
</feature>
<dbReference type="GeneID" id="108938016"/>
<dbReference type="GO" id="GO:0006357">
    <property type="term" value="P:regulation of transcription by RNA polymerase II"/>
    <property type="evidence" value="ECO:0007669"/>
    <property type="project" value="TreeGrafter"/>
</dbReference>
<feature type="region of interest" description="Disordered" evidence="1">
    <location>
        <begin position="1325"/>
        <end position="1348"/>
    </location>
</feature>
<dbReference type="InterPro" id="IPR040010">
    <property type="entry name" value="ZN608/ZN609"/>
</dbReference>
<organism evidence="3 4">
    <name type="scientific">Scleropages formosus</name>
    <name type="common">Asian bonytongue</name>
    <name type="synonym">Osteoglossum formosum</name>
    <dbReference type="NCBI Taxonomy" id="113540"/>
    <lineage>
        <taxon>Eukaryota</taxon>
        <taxon>Metazoa</taxon>
        <taxon>Chordata</taxon>
        <taxon>Craniata</taxon>
        <taxon>Vertebrata</taxon>
        <taxon>Euteleostomi</taxon>
        <taxon>Actinopterygii</taxon>
        <taxon>Neopterygii</taxon>
        <taxon>Teleostei</taxon>
        <taxon>Osteoglossocephala</taxon>
        <taxon>Osteoglossomorpha</taxon>
        <taxon>Osteoglossiformes</taxon>
        <taxon>Osteoglossidae</taxon>
        <taxon>Scleropages</taxon>
    </lineage>
</organism>
<dbReference type="GO" id="GO:0005634">
    <property type="term" value="C:nucleus"/>
    <property type="evidence" value="ECO:0007669"/>
    <property type="project" value="TreeGrafter"/>
</dbReference>
<feature type="compositionally biased region" description="Basic and acidic residues" evidence="1">
    <location>
        <begin position="670"/>
        <end position="680"/>
    </location>
</feature>
<dbReference type="RefSeq" id="XP_029115581.1">
    <property type="nucleotide sequence ID" value="XM_029259748.1"/>
</dbReference>
<gene>
    <name evidence="3" type="primary">ZNF608</name>
</gene>
<evidence type="ECO:0000259" key="2">
    <source>
        <dbReference type="PROSITE" id="PS00028"/>
    </source>
</evidence>
<dbReference type="RefSeq" id="XP_029115582.1">
    <property type="nucleotide sequence ID" value="XM_029259749.1"/>
</dbReference>
<feature type="region of interest" description="Disordered" evidence="1">
    <location>
        <begin position="1052"/>
        <end position="1078"/>
    </location>
</feature>
<accession>A0A8C9SBZ8</accession>
<name>A0A8C9SBZ8_SCLFO</name>
<reference evidence="3" key="2">
    <citation type="submission" date="2025-08" db="UniProtKB">
        <authorList>
            <consortium name="Ensembl"/>
        </authorList>
    </citation>
    <scope>IDENTIFICATION</scope>
</reference>
<feature type="region of interest" description="Disordered" evidence="1">
    <location>
        <begin position="1155"/>
        <end position="1219"/>
    </location>
</feature>
<feature type="region of interest" description="Disordered" evidence="1">
    <location>
        <begin position="86"/>
        <end position="228"/>
    </location>
</feature>
<reference evidence="3" key="3">
    <citation type="submission" date="2025-09" db="UniProtKB">
        <authorList>
            <consortium name="Ensembl"/>
        </authorList>
    </citation>
    <scope>IDENTIFICATION</scope>
</reference>
<feature type="compositionally biased region" description="Polar residues" evidence="1">
    <location>
        <begin position="1162"/>
        <end position="1172"/>
    </location>
</feature>
<feature type="region of interest" description="Disordered" evidence="1">
    <location>
        <begin position="409"/>
        <end position="428"/>
    </location>
</feature>
<dbReference type="PANTHER" id="PTHR21564">
    <property type="entry name" value="BRAKELESS PROTEIN"/>
    <property type="match status" value="1"/>
</dbReference>
<feature type="region of interest" description="Disordered" evidence="1">
    <location>
        <begin position="733"/>
        <end position="789"/>
    </location>
</feature>
<feature type="compositionally biased region" description="Polar residues" evidence="1">
    <location>
        <begin position="948"/>
        <end position="958"/>
    </location>
</feature>